<reference evidence="1 2" key="1">
    <citation type="journal article" date="2013" name="Genome Announc.">
        <title>Draft Genome Sequence of Sphingobium quisquiliarum Strain P25T, a Novel Hexachlorocyclohexane (HCH)-Degrading Bacterium Isolated from an HCH Dumpsite.</title>
        <authorList>
            <person name="Kumar Singh A."/>
            <person name="Sangwan N."/>
            <person name="Sharma A."/>
            <person name="Gupta V."/>
            <person name="Khurana J.P."/>
            <person name="Lal R."/>
        </authorList>
    </citation>
    <scope>NUCLEOTIDE SEQUENCE [LARGE SCALE GENOMIC DNA]</scope>
    <source>
        <strain evidence="1 2">P25</strain>
    </source>
</reference>
<accession>T0H295</accession>
<evidence type="ECO:0000313" key="2">
    <source>
        <dbReference type="Proteomes" id="UP000015525"/>
    </source>
</evidence>
<gene>
    <name evidence="1" type="ORF">L288_04045</name>
</gene>
<dbReference type="RefSeq" id="WP_021237112.1">
    <property type="nucleotide sequence ID" value="NZ_ATHO01000032.1"/>
</dbReference>
<comment type="caution">
    <text evidence="1">The sequence shown here is derived from an EMBL/GenBank/DDBJ whole genome shotgun (WGS) entry which is preliminary data.</text>
</comment>
<evidence type="ECO:0000313" key="1">
    <source>
        <dbReference type="EMBL" id="EQB10461.1"/>
    </source>
</evidence>
<dbReference type="AlphaFoldDB" id="T0H295"/>
<dbReference type="PATRIC" id="fig|1329909.3.peg.771"/>
<keyword evidence="2" id="KW-1185">Reference proteome</keyword>
<protein>
    <submittedName>
        <fullName evidence="1">Uncharacterized protein</fullName>
    </submittedName>
</protein>
<name>T0H295_9SPHN</name>
<organism evidence="1 2">
    <name type="scientific">Sphingobium quisquiliarum P25</name>
    <dbReference type="NCBI Taxonomy" id="1329909"/>
    <lineage>
        <taxon>Bacteria</taxon>
        <taxon>Pseudomonadati</taxon>
        <taxon>Pseudomonadota</taxon>
        <taxon>Alphaproteobacteria</taxon>
        <taxon>Sphingomonadales</taxon>
        <taxon>Sphingomonadaceae</taxon>
        <taxon>Sphingobium</taxon>
    </lineage>
</organism>
<dbReference type="Proteomes" id="UP000015525">
    <property type="component" value="Unassembled WGS sequence"/>
</dbReference>
<sequence>MPVTGWKLDAEERKVLLERFPPLWPHIIADHVTLDAKASEQDPLPDESSAHIVGSISDGAGLQALIVAIGGTTGRPDGSTYHITWSLDRSRGRAAVESNDVIADRGWNALDDPVPIRLIPARF</sequence>
<dbReference type="EMBL" id="ATHO01000032">
    <property type="protein sequence ID" value="EQB10461.1"/>
    <property type="molecule type" value="Genomic_DNA"/>
</dbReference>
<proteinExistence type="predicted"/>